<evidence type="ECO:0000313" key="3">
    <source>
        <dbReference type="Proteomes" id="UP001228376"/>
    </source>
</evidence>
<name>A0ABU5CF24_9BACI</name>
<proteinExistence type="predicted"/>
<keyword evidence="3" id="KW-1185">Reference proteome</keyword>
<dbReference type="EMBL" id="JAROCA020000001">
    <property type="protein sequence ID" value="MDY0404606.1"/>
    <property type="molecule type" value="Genomic_DNA"/>
</dbReference>
<accession>A0ABU5CF24</accession>
<protein>
    <recommendedName>
        <fullName evidence="4">Zinc-ribbon domain-containing protein</fullName>
    </recommendedName>
</protein>
<comment type="caution">
    <text evidence="2">The sequence shown here is derived from an EMBL/GenBank/DDBJ whole genome shotgun (WGS) entry which is preliminary data.</text>
</comment>
<dbReference type="RefSeq" id="WP_320384241.1">
    <property type="nucleotide sequence ID" value="NZ_JAROCA020000001.1"/>
</dbReference>
<organism evidence="2 3">
    <name type="scientific">Tigheibacillus jepli</name>
    <dbReference type="NCBI Taxonomy" id="3035914"/>
    <lineage>
        <taxon>Bacteria</taxon>
        <taxon>Bacillati</taxon>
        <taxon>Bacillota</taxon>
        <taxon>Bacilli</taxon>
        <taxon>Bacillales</taxon>
        <taxon>Bacillaceae</taxon>
        <taxon>Tigheibacillus</taxon>
    </lineage>
</organism>
<gene>
    <name evidence="2" type="ORF">P5G51_003560</name>
</gene>
<feature type="region of interest" description="Disordered" evidence="1">
    <location>
        <begin position="30"/>
        <end position="66"/>
    </location>
</feature>
<evidence type="ECO:0000256" key="1">
    <source>
        <dbReference type="SAM" id="MobiDB-lite"/>
    </source>
</evidence>
<evidence type="ECO:0000313" key="2">
    <source>
        <dbReference type="EMBL" id="MDY0404606.1"/>
    </source>
</evidence>
<sequence length="66" mass="7382">MNRFCINCGKEAKPEHLVCVHCGTQLAADNEEAEKENPKEKEPKNHRSGQTRRGTNQPAKPVKKVA</sequence>
<dbReference type="Proteomes" id="UP001228376">
    <property type="component" value="Unassembled WGS sequence"/>
</dbReference>
<reference evidence="2 3" key="1">
    <citation type="submission" date="2023-10" db="EMBL/GenBank/DDBJ databases">
        <title>179-bfca-hs.</title>
        <authorList>
            <person name="Miliotis G."/>
            <person name="Sengupta P."/>
            <person name="Hameed A."/>
            <person name="Chuvochina M."/>
            <person name="Mcdonagh F."/>
            <person name="Simpson A.C."/>
            <person name="Singh N.K."/>
            <person name="Rekha P.D."/>
            <person name="Raman K."/>
            <person name="Hugenholtz P."/>
            <person name="Venkateswaran K."/>
        </authorList>
    </citation>
    <scope>NUCLEOTIDE SEQUENCE [LARGE SCALE GENOMIC DNA]</scope>
    <source>
        <strain evidence="2 3">179-BFC-A-HS</strain>
    </source>
</reference>
<feature type="compositionally biased region" description="Basic and acidic residues" evidence="1">
    <location>
        <begin position="35"/>
        <end position="45"/>
    </location>
</feature>
<evidence type="ECO:0008006" key="4">
    <source>
        <dbReference type="Google" id="ProtNLM"/>
    </source>
</evidence>